<dbReference type="Gene3D" id="3.90.226.10">
    <property type="entry name" value="2-enoyl-CoA Hydratase, Chain A, domain 1"/>
    <property type="match status" value="1"/>
</dbReference>
<comment type="caution">
    <text evidence="7">The sequence shown here is derived from an EMBL/GenBank/DDBJ whole genome shotgun (WGS) entry which is preliminary data.</text>
</comment>
<protein>
    <submittedName>
        <fullName evidence="7">1,2-epoxyphenylacetyl-CoA isomerase</fullName>
        <ecNumber evidence="7">5.3.3.18</ecNumber>
    </submittedName>
</protein>
<comment type="function">
    <text evidence="1">Could possibly oxidize fatty acids using specific components.</text>
</comment>
<evidence type="ECO:0000256" key="1">
    <source>
        <dbReference type="ARBA" id="ARBA00002994"/>
    </source>
</evidence>
<dbReference type="SUPFAM" id="SSF52096">
    <property type="entry name" value="ClpP/crotonase"/>
    <property type="match status" value="1"/>
</dbReference>
<dbReference type="InterPro" id="IPR029045">
    <property type="entry name" value="ClpP/crotonase-like_dom_sf"/>
</dbReference>
<comment type="similarity">
    <text evidence="2 6">Belongs to the enoyl-CoA hydratase/isomerase family.</text>
</comment>
<comment type="catalytic activity">
    <reaction evidence="5">
        <text>a 4-saturated-(3S)-3-hydroxyacyl-CoA = a (3E)-enoyl-CoA + H2O</text>
        <dbReference type="Rhea" id="RHEA:20724"/>
        <dbReference type="ChEBI" id="CHEBI:15377"/>
        <dbReference type="ChEBI" id="CHEBI:58521"/>
        <dbReference type="ChEBI" id="CHEBI:137480"/>
        <dbReference type="EC" id="4.2.1.17"/>
    </reaction>
</comment>
<dbReference type="EC" id="5.3.3.18" evidence="7"/>
<evidence type="ECO:0000256" key="6">
    <source>
        <dbReference type="RuleBase" id="RU003707"/>
    </source>
</evidence>
<dbReference type="Proteomes" id="UP000431401">
    <property type="component" value="Unassembled WGS sequence"/>
</dbReference>
<proteinExistence type="inferred from homology"/>
<dbReference type="GO" id="GO:0004300">
    <property type="term" value="F:enoyl-CoA hydratase activity"/>
    <property type="evidence" value="ECO:0007669"/>
    <property type="project" value="UniProtKB-EC"/>
</dbReference>
<organism evidence="7 8">
    <name type="scientific">Nocardia aurantia</name>
    <dbReference type="NCBI Taxonomy" id="2585199"/>
    <lineage>
        <taxon>Bacteria</taxon>
        <taxon>Bacillati</taxon>
        <taxon>Actinomycetota</taxon>
        <taxon>Actinomycetes</taxon>
        <taxon>Mycobacteriales</taxon>
        <taxon>Nocardiaceae</taxon>
        <taxon>Nocardia</taxon>
    </lineage>
</organism>
<comment type="catalytic activity">
    <reaction evidence="4">
        <text>a (3S)-3-hydroxyacyl-CoA = a (2E)-enoyl-CoA + H2O</text>
        <dbReference type="Rhea" id="RHEA:16105"/>
        <dbReference type="ChEBI" id="CHEBI:15377"/>
        <dbReference type="ChEBI" id="CHEBI:57318"/>
        <dbReference type="ChEBI" id="CHEBI:58856"/>
        <dbReference type="EC" id="4.2.1.17"/>
    </reaction>
</comment>
<reference evidence="7 8" key="1">
    <citation type="submission" date="2019-10" db="EMBL/GenBank/DDBJ databases">
        <title>Nocardia macrotermitis sp. nov. and Nocardia aurantia sp. nov., isolated from the gut of fungus growing-termite Macrotermes natalensis.</title>
        <authorList>
            <person name="Benndorf R."/>
            <person name="Schwitalla J."/>
            <person name="Martin K."/>
            <person name="De Beer W."/>
            <person name="Kaster A.-K."/>
            <person name="Vollmers J."/>
            <person name="Poulsen M."/>
            <person name="Beemelmanns C."/>
        </authorList>
    </citation>
    <scope>NUCLEOTIDE SEQUENCE [LARGE SCALE GENOMIC DNA]</scope>
    <source>
        <strain evidence="7 8">RB56</strain>
    </source>
</reference>
<evidence type="ECO:0000256" key="5">
    <source>
        <dbReference type="ARBA" id="ARBA00023717"/>
    </source>
</evidence>
<dbReference type="GO" id="GO:0006631">
    <property type="term" value="P:fatty acid metabolic process"/>
    <property type="evidence" value="ECO:0007669"/>
    <property type="project" value="UniProtKB-KW"/>
</dbReference>
<dbReference type="InterPro" id="IPR014748">
    <property type="entry name" value="Enoyl-CoA_hydra_C"/>
</dbReference>
<sequence length="254" mass="26768">MPILLKRDNGIAHVTLDRPERRNALTADDFAHLRETFDEIAVTATDRAVLITGTGQGFCAGADLGGGRPAEHPTTVMRPINDAFRALHRLPQPTVAAVHGAAFGAGMSLALGCDIVIAADDALFSQIFVRRGLSPDTGSSWLLPRIVGLHTAKRLALLGDTITADQARALGIVTEVTPTAHLAETATAYARRLADGPPIALALTKRLLDAASTTGFDEALDAEAAATAINVATDDMAEAFTAFTEKRPPVFRGR</sequence>
<dbReference type="EMBL" id="WEGI01000003">
    <property type="protein sequence ID" value="MQY26066.1"/>
    <property type="molecule type" value="Genomic_DNA"/>
</dbReference>
<accession>A0A7K0DJT1</accession>
<dbReference type="GO" id="GO:0016853">
    <property type="term" value="F:isomerase activity"/>
    <property type="evidence" value="ECO:0007669"/>
    <property type="project" value="UniProtKB-KW"/>
</dbReference>
<evidence type="ECO:0000313" key="7">
    <source>
        <dbReference type="EMBL" id="MQY26066.1"/>
    </source>
</evidence>
<dbReference type="InterPro" id="IPR001753">
    <property type="entry name" value="Enoyl-CoA_hydra/iso"/>
</dbReference>
<evidence type="ECO:0000256" key="4">
    <source>
        <dbReference type="ARBA" id="ARBA00023709"/>
    </source>
</evidence>
<gene>
    <name evidence="7" type="primary">paaG_3</name>
    <name evidence="7" type="ORF">NRB56_16260</name>
</gene>
<dbReference type="PROSITE" id="PS00166">
    <property type="entry name" value="ENOYL_COA_HYDRATASE"/>
    <property type="match status" value="1"/>
</dbReference>
<keyword evidence="7" id="KW-0413">Isomerase</keyword>
<evidence type="ECO:0000256" key="2">
    <source>
        <dbReference type="ARBA" id="ARBA00005254"/>
    </source>
</evidence>
<dbReference type="Gene3D" id="1.10.12.10">
    <property type="entry name" value="Lyase 2-enoyl-coa Hydratase, Chain A, domain 2"/>
    <property type="match status" value="1"/>
</dbReference>
<dbReference type="PANTHER" id="PTHR43459:SF1">
    <property type="entry name" value="EG:BACN32G11.4 PROTEIN"/>
    <property type="match status" value="1"/>
</dbReference>
<dbReference type="InterPro" id="IPR018376">
    <property type="entry name" value="Enoyl-CoA_hyd/isom_CS"/>
</dbReference>
<name>A0A7K0DJT1_9NOCA</name>
<dbReference type="PANTHER" id="PTHR43459">
    <property type="entry name" value="ENOYL-COA HYDRATASE"/>
    <property type="match status" value="1"/>
</dbReference>
<dbReference type="CDD" id="cd06558">
    <property type="entry name" value="crotonase-like"/>
    <property type="match status" value="1"/>
</dbReference>
<dbReference type="RefSeq" id="WP_319942709.1">
    <property type="nucleotide sequence ID" value="NZ_WEGI01000003.1"/>
</dbReference>
<dbReference type="AlphaFoldDB" id="A0A7K0DJT1"/>
<evidence type="ECO:0000256" key="3">
    <source>
        <dbReference type="ARBA" id="ARBA00022832"/>
    </source>
</evidence>
<keyword evidence="8" id="KW-1185">Reference proteome</keyword>
<keyword evidence="3" id="KW-0443">Lipid metabolism</keyword>
<evidence type="ECO:0000313" key="8">
    <source>
        <dbReference type="Proteomes" id="UP000431401"/>
    </source>
</evidence>
<keyword evidence="3" id="KW-0276">Fatty acid metabolism</keyword>
<dbReference type="Pfam" id="PF00378">
    <property type="entry name" value="ECH_1"/>
    <property type="match status" value="1"/>
</dbReference>